<dbReference type="AlphaFoldDB" id="A0A645E1Y7"/>
<comment type="caution">
    <text evidence="2">The sequence shown here is derived from an EMBL/GenBank/DDBJ whole genome shotgun (WGS) entry which is preliminary data.</text>
</comment>
<keyword evidence="1" id="KW-1133">Transmembrane helix</keyword>
<gene>
    <name evidence="2" type="ORF">SDC9_142842</name>
</gene>
<accession>A0A645E1Y7</accession>
<feature type="transmembrane region" description="Helical" evidence="1">
    <location>
        <begin position="6"/>
        <end position="24"/>
    </location>
</feature>
<dbReference type="EMBL" id="VSSQ01042149">
    <property type="protein sequence ID" value="MPM95687.1"/>
    <property type="molecule type" value="Genomic_DNA"/>
</dbReference>
<keyword evidence="1" id="KW-0472">Membrane</keyword>
<evidence type="ECO:0000256" key="1">
    <source>
        <dbReference type="SAM" id="Phobius"/>
    </source>
</evidence>
<protein>
    <submittedName>
        <fullName evidence="2">Uncharacterized protein</fullName>
    </submittedName>
</protein>
<organism evidence="2">
    <name type="scientific">bioreactor metagenome</name>
    <dbReference type="NCBI Taxonomy" id="1076179"/>
    <lineage>
        <taxon>unclassified sequences</taxon>
        <taxon>metagenomes</taxon>
        <taxon>ecological metagenomes</taxon>
    </lineage>
</organism>
<proteinExistence type="predicted"/>
<evidence type="ECO:0000313" key="2">
    <source>
        <dbReference type="EMBL" id="MPM95687.1"/>
    </source>
</evidence>
<sequence length="33" mass="3733">MGHFGFSYVGFLLLLMLTVPNLIWTKHQPKGSV</sequence>
<keyword evidence="1" id="KW-0812">Transmembrane</keyword>
<reference evidence="2" key="1">
    <citation type="submission" date="2019-08" db="EMBL/GenBank/DDBJ databases">
        <authorList>
            <person name="Kucharzyk K."/>
            <person name="Murdoch R.W."/>
            <person name="Higgins S."/>
            <person name="Loffler F."/>
        </authorList>
    </citation>
    <scope>NUCLEOTIDE SEQUENCE</scope>
</reference>
<name>A0A645E1Y7_9ZZZZ</name>